<dbReference type="PANTHER" id="PTHR24567:SF26">
    <property type="entry name" value="REGULATORY PROTEIN YEIL"/>
    <property type="match status" value="1"/>
</dbReference>
<dbReference type="SMART" id="SM00100">
    <property type="entry name" value="cNMP"/>
    <property type="match status" value="1"/>
</dbReference>
<reference evidence="3" key="2">
    <citation type="journal article" date="2012" name="PLoS ONE">
        <title>A Deeply Branching Thermophilic Bacterium with an Ancient Acetyl-CoA Pathway Dominates a Subsurface Ecosystem.</title>
        <authorList>
            <person name="Takami H."/>
            <person name="Noguchi H."/>
            <person name="Takaki Y."/>
            <person name="Uchiyama I."/>
            <person name="Toyoda A."/>
            <person name="Nishi S."/>
            <person name="Chee G.-J."/>
            <person name="Arai W."/>
            <person name="Nunoura T."/>
            <person name="Itoh T."/>
            <person name="Hattori M."/>
            <person name="Takai K."/>
        </authorList>
    </citation>
    <scope>NUCLEOTIDE SEQUENCE</scope>
</reference>
<proteinExistence type="predicted"/>
<organism evidence="3">
    <name type="scientific">uncultured Chloroflexota bacterium</name>
    <dbReference type="NCBI Taxonomy" id="166587"/>
    <lineage>
        <taxon>Bacteria</taxon>
        <taxon>Bacillati</taxon>
        <taxon>Chloroflexota</taxon>
        <taxon>environmental samples</taxon>
    </lineage>
</organism>
<dbReference type="PROSITE" id="PS50042">
    <property type="entry name" value="CNMP_BINDING_3"/>
    <property type="match status" value="1"/>
</dbReference>
<dbReference type="GO" id="GO:0051536">
    <property type="term" value="F:iron-sulfur cluster binding"/>
    <property type="evidence" value="ECO:0007669"/>
    <property type="project" value="InterPro"/>
</dbReference>
<comment type="function">
    <text evidence="1">May be involved in the formation or repair of [Fe-S] clusters present in iron-sulfur proteins.</text>
</comment>
<name>H5SHP0_9CHLR</name>
<dbReference type="InterPro" id="IPR001075">
    <property type="entry name" value="NIF_FeS_clus_asmbl_NifU_C"/>
</dbReference>
<dbReference type="EMBL" id="AP011725">
    <property type="protein sequence ID" value="BAL55676.1"/>
    <property type="molecule type" value="Genomic_DNA"/>
</dbReference>
<dbReference type="CDD" id="cd00038">
    <property type="entry name" value="CAP_ED"/>
    <property type="match status" value="1"/>
</dbReference>
<dbReference type="InterPro" id="IPR014710">
    <property type="entry name" value="RmlC-like_jellyroll"/>
</dbReference>
<dbReference type="SUPFAM" id="SSF51206">
    <property type="entry name" value="cAMP-binding domain-like"/>
    <property type="match status" value="1"/>
</dbReference>
<protein>
    <submittedName>
        <fullName evidence="3">Hypothetical conserved protein</fullName>
    </submittedName>
</protein>
<dbReference type="Pfam" id="PF01106">
    <property type="entry name" value="NifU"/>
    <property type="match status" value="1"/>
</dbReference>
<evidence type="ECO:0000313" key="3">
    <source>
        <dbReference type="EMBL" id="BAL55676.1"/>
    </source>
</evidence>
<sequence>MLRLFASLSLFDGLKEHQLRLLEPFFEAYHCLPDTVIFQQGEPAEFLYLLLEGEVAIRYKPYDGETITITQVRPGGVFGWSAVVGSASYTSGAIALSECHALRVRGQDLVKLSRQHPDLGEVLLSRLADLVASRWQNAQSQVRSLLRNGLNSPQPAPARKERKMVTNHFSKEQHLKGLIENLSAYIEHFHGGSVEFVSFDGKVLKVRLGGACQGCPLSPATLHGWVEGTIHQFFPDVKVEQV</sequence>
<dbReference type="InterPro" id="IPR000595">
    <property type="entry name" value="cNMP-bd_dom"/>
</dbReference>
<dbReference type="AlphaFoldDB" id="H5SHP0"/>
<gene>
    <name evidence="3" type="ORF">HGMM_F30B08C28</name>
</gene>
<dbReference type="GO" id="GO:0005506">
    <property type="term" value="F:iron ion binding"/>
    <property type="evidence" value="ECO:0007669"/>
    <property type="project" value="InterPro"/>
</dbReference>
<evidence type="ECO:0000256" key="1">
    <source>
        <dbReference type="ARBA" id="ARBA00049958"/>
    </source>
</evidence>
<dbReference type="InterPro" id="IPR018490">
    <property type="entry name" value="cNMP-bd_dom_sf"/>
</dbReference>
<dbReference type="GO" id="GO:0016226">
    <property type="term" value="P:iron-sulfur cluster assembly"/>
    <property type="evidence" value="ECO:0007669"/>
    <property type="project" value="InterPro"/>
</dbReference>
<dbReference type="PANTHER" id="PTHR24567">
    <property type="entry name" value="CRP FAMILY TRANSCRIPTIONAL REGULATORY PROTEIN"/>
    <property type="match status" value="1"/>
</dbReference>
<dbReference type="Pfam" id="PF00027">
    <property type="entry name" value="cNMP_binding"/>
    <property type="match status" value="1"/>
</dbReference>
<evidence type="ECO:0000259" key="2">
    <source>
        <dbReference type="PROSITE" id="PS50042"/>
    </source>
</evidence>
<dbReference type="InterPro" id="IPR034904">
    <property type="entry name" value="FSCA_dom_sf"/>
</dbReference>
<dbReference type="InterPro" id="IPR050397">
    <property type="entry name" value="Env_Response_Regulators"/>
</dbReference>
<dbReference type="GO" id="GO:0003700">
    <property type="term" value="F:DNA-binding transcription factor activity"/>
    <property type="evidence" value="ECO:0007669"/>
    <property type="project" value="TreeGrafter"/>
</dbReference>
<dbReference type="Gene3D" id="3.30.300.130">
    <property type="entry name" value="Fe-S cluster assembly (FSCA)"/>
    <property type="match status" value="1"/>
</dbReference>
<dbReference type="GO" id="GO:0005829">
    <property type="term" value="C:cytosol"/>
    <property type="evidence" value="ECO:0007669"/>
    <property type="project" value="TreeGrafter"/>
</dbReference>
<accession>H5SHP0</accession>
<reference evidence="3" key="1">
    <citation type="journal article" date="2005" name="Environ. Microbiol.">
        <title>Genetic and functional properties of uncultivated thermophilic crenarchaeotes from a subsurface gold mine as revealed by analysis of genome fragments.</title>
        <authorList>
            <person name="Nunoura T."/>
            <person name="Hirayama H."/>
            <person name="Takami H."/>
            <person name="Oida H."/>
            <person name="Nishi S."/>
            <person name="Shimamura S."/>
            <person name="Suzuki Y."/>
            <person name="Inagaki F."/>
            <person name="Takai K."/>
            <person name="Nealson K.H."/>
            <person name="Horikoshi K."/>
        </authorList>
    </citation>
    <scope>NUCLEOTIDE SEQUENCE</scope>
</reference>
<dbReference type="SUPFAM" id="SSF117916">
    <property type="entry name" value="Fe-S cluster assembly (FSCA) domain-like"/>
    <property type="match status" value="1"/>
</dbReference>
<dbReference type="Gene3D" id="2.60.120.10">
    <property type="entry name" value="Jelly Rolls"/>
    <property type="match status" value="1"/>
</dbReference>
<feature type="domain" description="Cyclic nucleotide-binding" evidence="2">
    <location>
        <begin position="10"/>
        <end position="112"/>
    </location>
</feature>